<feature type="compositionally biased region" description="Basic and acidic residues" evidence="1">
    <location>
        <begin position="63"/>
        <end position="90"/>
    </location>
</feature>
<dbReference type="InterPro" id="IPR055634">
    <property type="entry name" value="DUF7210"/>
</dbReference>
<gene>
    <name evidence="3" type="ORF">AKJ61_02240</name>
</gene>
<dbReference type="Pfam" id="PF23843">
    <property type="entry name" value="DUF7210"/>
    <property type="match status" value="1"/>
</dbReference>
<sequence length="229" mass="25660">MREETKKFESEVKSKEGNGLKVLIEKNFEHEGQTYEPGETVDLPEDVAREAIENGAAKSVEELKKEVEIKPAGEVESGPRPEEVAEREAAGEGGAETEEPPSDEGFPEEVSIPAEGERPGKGEPDVWKELESELEEPSRAPTWRPEEVGDQLLGEVTRTGRGPNGRLLEVRTPEGEKYVLWERIALKDLFDRAEAGDRIGVRFLGVEESSSGRSYHNFRTVLKRRKNHR</sequence>
<evidence type="ECO:0000256" key="1">
    <source>
        <dbReference type="SAM" id="MobiDB-lite"/>
    </source>
</evidence>
<organism evidence="3 4">
    <name type="scientific">candidate division MSBL1 archaeon SCGC-AAA259B11</name>
    <dbReference type="NCBI Taxonomy" id="1698260"/>
    <lineage>
        <taxon>Archaea</taxon>
        <taxon>Methanobacteriati</taxon>
        <taxon>Methanobacteriota</taxon>
        <taxon>candidate division MSBL1</taxon>
    </lineage>
</organism>
<accession>A0A133U6D7</accession>
<reference evidence="3 4" key="1">
    <citation type="journal article" date="2016" name="Sci. Rep.">
        <title>Metabolic traits of an uncultured archaeal lineage -MSBL1- from brine pools of the Red Sea.</title>
        <authorList>
            <person name="Mwirichia R."/>
            <person name="Alam I."/>
            <person name="Rashid M."/>
            <person name="Vinu M."/>
            <person name="Ba-Alawi W."/>
            <person name="Anthony Kamau A."/>
            <person name="Kamanda Ngugi D."/>
            <person name="Goker M."/>
            <person name="Klenk H.P."/>
            <person name="Bajic V."/>
            <person name="Stingl U."/>
        </authorList>
    </citation>
    <scope>NUCLEOTIDE SEQUENCE [LARGE SCALE GENOMIC DNA]</scope>
    <source>
        <strain evidence="3">SCGC-AAA259B11</strain>
    </source>
</reference>
<feature type="domain" description="DUF7210" evidence="2">
    <location>
        <begin position="21"/>
        <end position="57"/>
    </location>
</feature>
<feature type="compositionally biased region" description="Acidic residues" evidence="1">
    <location>
        <begin position="95"/>
        <end position="107"/>
    </location>
</feature>
<evidence type="ECO:0000313" key="3">
    <source>
        <dbReference type="EMBL" id="KXA89728.1"/>
    </source>
</evidence>
<dbReference type="EMBL" id="LHXK01000024">
    <property type="protein sequence ID" value="KXA89728.1"/>
    <property type="molecule type" value="Genomic_DNA"/>
</dbReference>
<proteinExistence type="predicted"/>
<feature type="region of interest" description="Disordered" evidence="1">
    <location>
        <begin position="63"/>
        <end position="168"/>
    </location>
</feature>
<feature type="compositionally biased region" description="Basic and acidic residues" evidence="1">
    <location>
        <begin position="115"/>
        <end position="131"/>
    </location>
</feature>
<dbReference type="AlphaFoldDB" id="A0A133U6D7"/>
<evidence type="ECO:0000259" key="2">
    <source>
        <dbReference type="Pfam" id="PF23843"/>
    </source>
</evidence>
<name>A0A133U6D7_9EURY</name>
<protein>
    <recommendedName>
        <fullName evidence="2">DUF7210 domain-containing protein</fullName>
    </recommendedName>
</protein>
<evidence type="ECO:0000313" key="4">
    <source>
        <dbReference type="Proteomes" id="UP000070184"/>
    </source>
</evidence>
<keyword evidence="4" id="KW-1185">Reference proteome</keyword>
<dbReference type="Proteomes" id="UP000070184">
    <property type="component" value="Unassembled WGS sequence"/>
</dbReference>
<comment type="caution">
    <text evidence="3">The sequence shown here is derived from an EMBL/GenBank/DDBJ whole genome shotgun (WGS) entry which is preliminary data.</text>
</comment>